<dbReference type="AlphaFoldDB" id="A0A2P2PIW9"/>
<evidence type="ECO:0000313" key="1">
    <source>
        <dbReference type="EMBL" id="MBX54708.1"/>
    </source>
</evidence>
<sequence>MGSGELDILATSDSYPLGFPSLKIYHQVKPLQSQDEPPLSTFSKAARASFC</sequence>
<name>A0A2P2PIW9_RHIMU</name>
<protein>
    <submittedName>
        <fullName evidence="1">Uncharacterized protein</fullName>
    </submittedName>
</protein>
<accession>A0A2P2PIW9</accession>
<organism evidence="1">
    <name type="scientific">Rhizophora mucronata</name>
    <name type="common">Asiatic mangrove</name>
    <dbReference type="NCBI Taxonomy" id="61149"/>
    <lineage>
        <taxon>Eukaryota</taxon>
        <taxon>Viridiplantae</taxon>
        <taxon>Streptophyta</taxon>
        <taxon>Embryophyta</taxon>
        <taxon>Tracheophyta</taxon>
        <taxon>Spermatophyta</taxon>
        <taxon>Magnoliopsida</taxon>
        <taxon>eudicotyledons</taxon>
        <taxon>Gunneridae</taxon>
        <taxon>Pentapetalae</taxon>
        <taxon>rosids</taxon>
        <taxon>fabids</taxon>
        <taxon>Malpighiales</taxon>
        <taxon>Rhizophoraceae</taxon>
        <taxon>Rhizophora</taxon>
    </lineage>
</organism>
<dbReference type="EMBL" id="GGEC01074224">
    <property type="protein sequence ID" value="MBX54708.1"/>
    <property type="molecule type" value="Transcribed_RNA"/>
</dbReference>
<reference evidence="1" key="1">
    <citation type="submission" date="2018-02" db="EMBL/GenBank/DDBJ databases">
        <title>Rhizophora mucronata_Transcriptome.</title>
        <authorList>
            <person name="Meera S.P."/>
            <person name="Sreeshan A."/>
            <person name="Augustine A."/>
        </authorList>
    </citation>
    <scope>NUCLEOTIDE SEQUENCE</scope>
    <source>
        <tissue evidence="1">Leaf</tissue>
    </source>
</reference>
<proteinExistence type="predicted"/>